<dbReference type="InterPro" id="IPR008201">
    <property type="entry name" value="HepT-like"/>
</dbReference>
<sequence>MTGKDRIILQKISTYIDDVTLYVDGFSFEDFMADKKTLSACAFSVSQIGELAKEISGDTQEKHYYIPWKSIRGMRNKIVHDYENIDLAVL</sequence>
<dbReference type="EMBL" id="FOOX01000011">
    <property type="protein sequence ID" value="SFG89490.1"/>
    <property type="molecule type" value="Genomic_DNA"/>
</dbReference>
<dbReference type="GO" id="GO:0004540">
    <property type="term" value="F:RNA nuclease activity"/>
    <property type="evidence" value="ECO:0007669"/>
    <property type="project" value="InterPro"/>
</dbReference>
<keyword evidence="5" id="KW-0378">Hydrolase</keyword>
<keyword evidence="2" id="KW-1277">Toxin-antitoxin system</keyword>
<keyword evidence="3" id="KW-0540">Nuclease</keyword>
<evidence type="ECO:0000256" key="3">
    <source>
        <dbReference type="ARBA" id="ARBA00022722"/>
    </source>
</evidence>
<keyword evidence="4" id="KW-0547">Nucleotide-binding</keyword>
<gene>
    <name evidence="6" type="ORF">SAMN05660649_03057</name>
</gene>
<evidence type="ECO:0000256" key="5">
    <source>
        <dbReference type="ARBA" id="ARBA00022801"/>
    </source>
</evidence>
<dbReference type="Pfam" id="PF01934">
    <property type="entry name" value="HepT-like"/>
    <property type="match status" value="1"/>
</dbReference>
<evidence type="ECO:0000313" key="6">
    <source>
        <dbReference type="EMBL" id="SFG89490.1"/>
    </source>
</evidence>
<evidence type="ECO:0000256" key="1">
    <source>
        <dbReference type="ARBA" id="ARBA00022553"/>
    </source>
</evidence>
<evidence type="ECO:0000256" key="2">
    <source>
        <dbReference type="ARBA" id="ARBA00022649"/>
    </source>
</evidence>
<evidence type="ECO:0000256" key="4">
    <source>
        <dbReference type="ARBA" id="ARBA00022741"/>
    </source>
</evidence>
<dbReference type="PANTHER" id="PTHR34139">
    <property type="entry name" value="UPF0331 PROTEIN MJ0127"/>
    <property type="match status" value="1"/>
</dbReference>
<dbReference type="Proteomes" id="UP000199337">
    <property type="component" value="Unassembled WGS sequence"/>
</dbReference>
<evidence type="ECO:0000313" key="7">
    <source>
        <dbReference type="Proteomes" id="UP000199337"/>
    </source>
</evidence>
<dbReference type="GO" id="GO:0000166">
    <property type="term" value="F:nucleotide binding"/>
    <property type="evidence" value="ECO:0007669"/>
    <property type="project" value="UniProtKB-KW"/>
</dbReference>
<dbReference type="STRING" id="341036.SAMN05660649_03057"/>
<reference evidence="7" key="1">
    <citation type="submission" date="2016-10" db="EMBL/GenBank/DDBJ databases">
        <authorList>
            <person name="Varghese N."/>
            <person name="Submissions S."/>
        </authorList>
    </citation>
    <scope>NUCLEOTIDE SEQUENCE [LARGE SCALE GENOMIC DNA]</scope>
    <source>
        <strain evidence="7">DSM 17038</strain>
    </source>
</reference>
<protein>
    <submittedName>
        <fullName evidence="6">Uncharacterized conserved protein, contains HEPN domain</fullName>
    </submittedName>
</protein>
<dbReference type="PANTHER" id="PTHR34139:SF1">
    <property type="entry name" value="RNASE MJ1380-RELATED"/>
    <property type="match status" value="1"/>
</dbReference>
<dbReference type="OrthoDB" id="9810538at2"/>
<keyword evidence="7" id="KW-1185">Reference proteome</keyword>
<dbReference type="RefSeq" id="WP_092472240.1">
    <property type="nucleotide sequence ID" value="NZ_FOOX01000011.1"/>
</dbReference>
<dbReference type="InterPro" id="IPR051813">
    <property type="entry name" value="HepT_RNase_toxin"/>
</dbReference>
<keyword evidence="1" id="KW-0597">Phosphoprotein</keyword>
<proteinExistence type="predicted"/>
<dbReference type="GO" id="GO:0016787">
    <property type="term" value="F:hydrolase activity"/>
    <property type="evidence" value="ECO:0007669"/>
    <property type="project" value="UniProtKB-KW"/>
</dbReference>
<dbReference type="AlphaFoldDB" id="A0A1I2VK29"/>
<name>A0A1I2VK29_9FIRM</name>
<organism evidence="6 7">
    <name type="scientific">Desulfotruncus arcticus DSM 17038</name>
    <dbReference type="NCBI Taxonomy" id="1121424"/>
    <lineage>
        <taxon>Bacteria</taxon>
        <taxon>Bacillati</taxon>
        <taxon>Bacillota</taxon>
        <taxon>Clostridia</taxon>
        <taxon>Eubacteriales</taxon>
        <taxon>Desulfallaceae</taxon>
        <taxon>Desulfotruncus</taxon>
    </lineage>
</organism>
<accession>A0A1I2VK29</accession>
<dbReference type="GO" id="GO:0110001">
    <property type="term" value="C:toxin-antitoxin complex"/>
    <property type="evidence" value="ECO:0007669"/>
    <property type="project" value="InterPro"/>
</dbReference>